<dbReference type="Proteomes" id="UP000632740">
    <property type="component" value="Unassembled WGS sequence"/>
</dbReference>
<sequence length="81" mass="8772">MRARLRAPAAAAPDWWRALPLWQTCPLVRAGRVSATGETTHDHREQVHDLSPNAPDQTIGTPAPWCAAPSTTFLTCGRAGK</sequence>
<protein>
    <submittedName>
        <fullName evidence="1">Uncharacterized protein</fullName>
    </submittedName>
</protein>
<dbReference type="EMBL" id="BONK01000008">
    <property type="protein sequence ID" value="GIG21828.1"/>
    <property type="molecule type" value="Genomic_DNA"/>
</dbReference>
<name>A0A919P219_9CELL</name>
<proteinExistence type="predicted"/>
<comment type="caution">
    <text evidence="1">The sequence shown here is derived from an EMBL/GenBank/DDBJ whole genome shotgun (WGS) entry which is preliminary data.</text>
</comment>
<keyword evidence="2" id="KW-1185">Reference proteome</keyword>
<evidence type="ECO:0000313" key="1">
    <source>
        <dbReference type="EMBL" id="GIG21828.1"/>
    </source>
</evidence>
<dbReference type="AlphaFoldDB" id="A0A919P219"/>
<organism evidence="1 2">
    <name type="scientific">Cellulomonas chitinilytica</name>
    <dbReference type="NCBI Taxonomy" id="398759"/>
    <lineage>
        <taxon>Bacteria</taxon>
        <taxon>Bacillati</taxon>
        <taxon>Actinomycetota</taxon>
        <taxon>Actinomycetes</taxon>
        <taxon>Micrococcales</taxon>
        <taxon>Cellulomonadaceae</taxon>
        <taxon>Cellulomonas</taxon>
    </lineage>
</organism>
<evidence type="ECO:0000313" key="2">
    <source>
        <dbReference type="Proteomes" id="UP000632740"/>
    </source>
</evidence>
<reference evidence="1" key="1">
    <citation type="submission" date="2021-01" db="EMBL/GenBank/DDBJ databases">
        <title>Whole genome shotgun sequence of Cellulomonas chitinilytica NBRC 110799.</title>
        <authorList>
            <person name="Komaki H."/>
            <person name="Tamura T."/>
        </authorList>
    </citation>
    <scope>NUCLEOTIDE SEQUENCE</scope>
    <source>
        <strain evidence="1">NBRC 110799</strain>
    </source>
</reference>
<gene>
    <name evidence="1" type="ORF">Cch01nite_25520</name>
</gene>
<accession>A0A919P219</accession>